<evidence type="ECO:0000313" key="1">
    <source>
        <dbReference type="EMBL" id="POZ53831.1"/>
    </source>
</evidence>
<protein>
    <submittedName>
        <fullName evidence="1">Uncharacterized protein</fullName>
    </submittedName>
</protein>
<comment type="caution">
    <text evidence="1">The sequence shown here is derived from an EMBL/GenBank/DDBJ whole genome shotgun (WGS) entry which is preliminary data.</text>
</comment>
<name>A0A2S5CSN6_9GAMM</name>
<evidence type="ECO:0000313" key="2">
    <source>
        <dbReference type="Proteomes" id="UP000237423"/>
    </source>
</evidence>
<organism evidence="1 2">
    <name type="scientific">Methylovulum psychrotolerans</name>
    <dbReference type="NCBI Taxonomy" id="1704499"/>
    <lineage>
        <taxon>Bacteria</taxon>
        <taxon>Pseudomonadati</taxon>
        <taxon>Pseudomonadota</taxon>
        <taxon>Gammaproteobacteria</taxon>
        <taxon>Methylococcales</taxon>
        <taxon>Methylococcaceae</taxon>
        <taxon>Methylovulum</taxon>
    </lineage>
</organism>
<dbReference type="EMBL" id="PGFZ01000001">
    <property type="protein sequence ID" value="POZ53831.1"/>
    <property type="molecule type" value="Genomic_DNA"/>
</dbReference>
<proteinExistence type="predicted"/>
<dbReference type="AlphaFoldDB" id="A0A2S5CSN6"/>
<sequence length="73" mass="8021">MVGAQAHLLPSLNSENRGGVHWKSEMPIVAMKSGNSDGVKGHRFEIMGNGYMTRHRADSVHDNTNYSFHTVGP</sequence>
<dbReference type="Proteomes" id="UP000237423">
    <property type="component" value="Unassembled WGS sequence"/>
</dbReference>
<accession>A0A2S5CSN6</accession>
<reference evidence="1 2" key="1">
    <citation type="submission" date="2017-11" db="EMBL/GenBank/DDBJ databases">
        <title>Draft Genome Sequence of Methylobacter psychrotolerans Sph1T, an Obligate Methanotroph from Low-Temperature Environments.</title>
        <authorList>
            <person name="Oshkin I.Y."/>
            <person name="Miroshnikov K."/>
            <person name="Belova S.E."/>
            <person name="Korzhenkov A."/>
            <person name="Toshchakov S.V."/>
            <person name="Dedysh S.N."/>
        </authorList>
    </citation>
    <scope>NUCLEOTIDE SEQUENCE [LARGE SCALE GENOMIC DNA]</scope>
    <source>
        <strain evidence="1 2">Sph1</strain>
    </source>
</reference>
<gene>
    <name evidence="1" type="ORF">AADEFJLK_00872</name>
</gene>